<proteinExistence type="predicted"/>
<organism evidence="2 3">
    <name type="scientific">Kribbella yunnanensis</name>
    <dbReference type="NCBI Taxonomy" id="190194"/>
    <lineage>
        <taxon>Bacteria</taxon>
        <taxon>Bacillati</taxon>
        <taxon>Actinomycetota</taxon>
        <taxon>Actinomycetes</taxon>
        <taxon>Propionibacteriales</taxon>
        <taxon>Kribbellaceae</taxon>
        <taxon>Kribbella</taxon>
    </lineage>
</organism>
<accession>A0ABP4U269</accession>
<keyword evidence="1" id="KW-0732">Signal</keyword>
<feature type="chain" id="PRO_5045706685" description="Secreted protein" evidence="1">
    <location>
        <begin position="30"/>
        <end position="132"/>
    </location>
</feature>
<dbReference type="EMBL" id="BAAANF010000017">
    <property type="protein sequence ID" value="GAA1696184.1"/>
    <property type="molecule type" value="Genomic_DNA"/>
</dbReference>
<reference evidence="3" key="1">
    <citation type="journal article" date="2019" name="Int. J. Syst. Evol. Microbiol.">
        <title>The Global Catalogue of Microorganisms (GCM) 10K type strain sequencing project: providing services to taxonomists for standard genome sequencing and annotation.</title>
        <authorList>
            <consortium name="The Broad Institute Genomics Platform"/>
            <consortium name="The Broad Institute Genome Sequencing Center for Infectious Disease"/>
            <person name="Wu L."/>
            <person name="Ma J."/>
        </authorList>
    </citation>
    <scope>NUCLEOTIDE SEQUENCE [LARGE SCALE GENOMIC DNA]</scope>
    <source>
        <strain evidence="3">JCM 14307</strain>
    </source>
</reference>
<evidence type="ECO:0000256" key="1">
    <source>
        <dbReference type="SAM" id="SignalP"/>
    </source>
</evidence>
<dbReference type="Proteomes" id="UP001500280">
    <property type="component" value="Unassembled WGS sequence"/>
</dbReference>
<name>A0ABP4U269_9ACTN</name>
<evidence type="ECO:0000313" key="2">
    <source>
        <dbReference type="EMBL" id="GAA1696184.1"/>
    </source>
</evidence>
<keyword evidence="3" id="KW-1185">Reference proteome</keyword>
<sequence>MIIRRVCTALAALALPAALLVTATPAAHAIAGRCPDWTHSVGAGPKSISNGSHWLGNVDVRYSYQQTIWCVEVNTGWSDSKVNVKYNASSTWGPDTVGDGPIHVWLNSNGGKCVDAFGSIQGSAVTIQRCRV</sequence>
<dbReference type="RefSeq" id="WP_344156007.1">
    <property type="nucleotide sequence ID" value="NZ_BAAANF010000017.1"/>
</dbReference>
<gene>
    <name evidence="2" type="ORF">GCM10009745_47720</name>
</gene>
<comment type="caution">
    <text evidence="2">The sequence shown here is derived from an EMBL/GenBank/DDBJ whole genome shotgun (WGS) entry which is preliminary data.</text>
</comment>
<feature type="signal peptide" evidence="1">
    <location>
        <begin position="1"/>
        <end position="29"/>
    </location>
</feature>
<evidence type="ECO:0008006" key="4">
    <source>
        <dbReference type="Google" id="ProtNLM"/>
    </source>
</evidence>
<protein>
    <recommendedName>
        <fullName evidence="4">Secreted protein</fullName>
    </recommendedName>
</protein>
<evidence type="ECO:0000313" key="3">
    <source>
        <dbReference type="Proteomes" id="UP001500280"/>
    </source>
</evidence>